<evidence type="ECO:0000256" key="4">
    <source>
        <dbReference type="ARBA" id="ARBA00016244"/>
    </source>
</evidence>
<feature type="coiled-coil region" evidence="7">
    <location>
        <begin position="127"/>
        <end position="154"/>
    </location>
</feature>
<dbReference type="PANTHER" id="PTHR30033:SF1">
    <property type="entry name" value="FLAGELLAR HOOK-ASSOCIATED PROTEIN 1"/>
    <property type="match status" value="1"/>
</dbReference>
<dbReference type="STRING" id="416591.Tlet_0672"/>
<evidence type="ECO:0000313" key="10">
    <source>
        <dbReference type="EMBL" id="ABV33238.1"/>
    </source>
</evidence>
<dbReference type="Pfam" id="PF22638">
    <property type="entry name" value="FlgK_D1"/>
    <property type="match status" value="1"/>
</dbReference>
<keyword evidence="6" id="KW-0975">Bacterial flagellum</keyword>
<dbReference type="eggNOG" id="COG1256">
    <property type="taxonomic scope" value="Bacteria"/>
</dbReference>
<dbReference type="GO" id="GO:0005576">
    <property type="term" value="C:extracellular region"/>
    <property type="evidence" value="ECO:0007669"/>
    <property type="project" value="UniProtKB-SubCell"/>
</dbReference>
<evidence type="ECO:0000256" key="1">
    <source>
        <dbReference type="ARBA" id="ARBA00004365"/>
    </source>
</evidence>
<keyword evidence="7" id="KW-0175">Coiled coil</keyword>
<dbReference type="SUPFAM" id="SSF64518">
    <property type="entry name" value="Phase 1 flagellin"/>
    <property type="match status" value="1"/>
</dbReference>
<dbReference type="KEGG" id="tle:Tlet_0672"/>
<organism evidence="10 11">
    <name type="scientific">Pseudothermotoga lettingae (strain ATCC BAA-301 / DSM 14385 / NBRC 107922 / TMO)</name>
    <name type="common">Thermotoga lettingae</name>
    <dbReference type="NCBI Taxonomy" id="416591"/>
    <lineage>
        <taxon>Bacteria</taxon>
        <taxon>Thermotogati</taxon>
        <taxon>Thermotogota</taxon>
        <taxon>Thermotogae</taxon>
        <taxon>Thermotogales</taxon>
        <taxon>Thermotogaceae</taxon>
        <taxon>Pseudothermotoga</taxon>
    </lineage>
</organism>
<evidence type="ECO:0000256" key="7">
    <source>
        <dbReference type="SAM" id="Coils"/>
    </source>
</evidence>
<accession>A8F504</accession>
<keyword evidence="10" id="KW-0282">Flagellum</keyword>
<reference evidence="10 11" key="1">
    <citation type="submission" date="2007-08" db="EMBL/GenBank/DDBJ databases">
        <title>Complete sequence of Thermotoga lettingae TMO.</title>
        <authorList>
            <consortium name="US DOE Joint Genome Institute"/>
            <person name="Copeland A."/>
            <person name="Lucas S."/>
            <person name="Lapidus A."/>
            <person name="Barry K."/>
            <person name="Glavina del Rio T."/>
            <person name="Dalin E."/>
            <person name="Tice H."/>
            <person name="Pitluck S."/>
            <person name="Foster B."/>
            <person name="Bruce D."/>
            <person name="Schmutz J."/>
            <person name="Larimer F."/>
            <person name="Land M."/>
            <person name="Hauser L."/>
            <person name="Kyrpides N."/>
            <person name="Mikhailova N."/>
            <person name="Nelson K."/>
            <person name="Gogarten J.P."/>
            <person name="Noll K."/>
            <person name="Richardson P."/>
        </authorList>
    </citation>
    <scope>NUCLEOTIDE SEQUENCE [LARGE SCALE GENOMIC DNA]</scope>
    <source>
        <strain evidence="11">ATCC BAA-301 / DSM 14385 / NBRC 107922 / TMO</strain>
    </source>
</reference>
<dbReference type="Pfam" id="PF06429">
    <property type="entry name" value="Flg_bbr_C"/>
    <property type="match status" value="1"/>
</dbReference>
<dbReference type="InterPro" id="IPR010810">
    <property type="entry name" value="Flagellin_hook_IN_motif"/>
</dbReference>
<evidence type="ECO:0000259" key="9">
    <source>
        <dbReference type="Pfam" id="PF22638"/>
    </source>
</evidence>
<dbReference type="GO" id="GO:0009424">
    <property type="term" value="C:bacterial-type flagellum hook"/>
    <property type="evidence" value="ECO:0007669"/>
    <property type="project" value="InterPro"/>
</dbReference>
<evidence type="ECO:0000313" key="11">
    <source>
        <dbReference type="Proteomes" id="UP000002016"/>
    </source>
</evidence>
<evidence type="ECO:0000256" key="6">
    <source>
        <dbReference type="ARBA" id="ARBA00023143"/>
    </source>
</evidence>
<keyword evidence="10" id="KW-0966">Cell projection</keyword>
<dbReference type="AlphaFoldDB" id="A8F504"/>
<dbReference type="Pfam" id="PF07196">
    <property type="entry name" value="Flagellin_IN"/>
    <property type="match status" value="1"/>
</dbReference>
<protein>
    <recommendedName>
        <fullName evidence="4">Flagellar hook-associated protein 1</fullName>
    </recommendedName>
</protein>
<dbReference type="Proteomes" id="UP000002016">
    <property type="component" value="Chromosome"/>
</dbReference>
<dbReference type="InterPro" id="IPR002371">
    <property type="entry name" value="FlgK"/>
</dbReference>
<keyword evidence="10" id="KW-0969">Cilium</keyword>
<feature type="domain" description="Flagellar hook-associated protein FlgK helical" evidence="9">
    <location>
        <begin position="82"/>
        <end position="308"/>
    </location>
</feature>
<sequence length="841" mass="93523">MNVVAHNIANSSTDGYSRQRPVIQTTSPIPLATLTQPSIPLMLGTGSQVTDVQRVRDLFLDIQYRQTSNRYSYFDTIYSNLHYIEQLFSEPGDSGIRSLYDSFLSAAEEIITDPTNVAAKREFISRAEELVTNIKDLYTRLQQLREDINQEIYQTTDDINSMVERLAQINEQIRISVAFGTTPNDLLDERDRILDELSQYANISYYETSDGQTILMFGDQVVLSGSVQTEIRAEQRPYAKGFFELFAGNSKITVSDGKLKALFDLRDGGIVKYMNYLDEFALSLTDKLNLIHREGFDSSGKITGLNLFNPIVSSYGNDDPALYRILGSRKISSGPLYYATGLSGYTSESQLQNLTFTSDGSLVLFDGSNSTNISISSGSNVSDLITQLSTTWLTLNTGQHSPDGVNSFYRLYFESSENLRNTLVIDENGGVLSKLGFSTKQLELLSFSDLSNVQSGSYTINFEETLSDGTKITETLNIAVDSSTTLNDIANQVNSQLSNVHALIVNDTLLIIPNGQMEFDPDRLSIVDDGGFFVQAGADYKTYTVLDPSETLENIAFSMTNFDATNGFDIIINNTKIHIDPTRDTLEDLVTKINSTNTGVTADLTPHSAFVLRAGESYGFDLMSFTIEGPQGLFEMLGLIDTNSDPVNFDADWSVSYTLISRNEDFDSVRNRLSLSEFLTVDKRQSYEPYFFVDQWNVSNALLLNAESLAVDIGKTLWNITWNATDFLPTGESNVEIVNLISSSRYETLLSDGKESFYEFMGGIVAELGVESESASKMKDNTELLRSEIDQARESVKGVSLDEEMTNMIQYQHAFNASARVITTIDEMIGRVIDKLGVVGR</sequence>
<evidence type="ECO:0000256" key="5">
    <source>
        <dbReference type="ARBA" id="ARBA00022525"/>
    </source>
</evidence>
<gene>
    <name evidence="10" type="ordered locus">Tlet_0672</name>
</gene>
<evidence type="ECO:0000256" key="2">
    <source>
        <dbReference type="ARBA" id="ARBA00004613"/>
    </source>
</evidence>
<dbReference type="EMBL" id="CP000812">
    <property type="protein sequence ID" value="ABV33238.1"/>
    <property type="molecule type" value="Genomic_DNA"/>
</dbReference>
<dbReference type="GO" id="GO:0044780">
    <property type="term" value="P:bacterial-type flagellum assembly"/>
    <property type="evidence" value="ECO:0007669"/>
    <property type="project" value="InterPro"/>
</dbReference>
<dbReference type="HOGENOM" id="CLU_012762_1_1_0"/>
<feature type="domain" description="Flagellar basal-body/hook protein C-terminal" evidence="8">
    <location>
        <begin position="798"/>
        <end position="833"/>
    </location>
</feature>
<evidence type="ECO:0000256" key="3">
    <source>
        <dbReference type="ARBA" id="ARBA00009677"/>
    </source>
</evidence>
<dbReference type="PANTHER" id="PTHR30033">
    <property type="entry name" value="FLAGELLAR HOOK-ASSOCIATED PROTEIN 1"/>
    <property type="match status" value="1"/>
</dbReference>
<proteinExistence type="inferred from homology"/>
<dbReference type="InterPro" id="IPR053927">
    <property type="entry name" value="FlgK_helical"/>
</dbReference>
<reference evidence="10 11" key="2">
    <citation type="journal article" date="2009" name="Proc. Natl. Acad. Sci. U.S.A.">
        <title>On the chimeric nature, thermophilic origin, and phylogenetic placement of the Thermotogales.</title>
        <authorList>
            <person name="Zhaxybayeva O."/>
            <person name="Swithers K.S."/>
            <person name="Lapierre P."/>
            <person name="Fournier G.P."/>
            <person name="Bickhart D.M."/>
            <person name="DeBoy R.T."/>
            <person name="Nelson K.E."/>
            <person name="Nesbo C.L."/>
            <person name="Doolittle W.F."/>
            <person name="Gogarten J.P."/>
            <person name="Noll K.M."/>
        </authorList>
    </citation>
    <scope>NUCLEOTIDE SEQUENCE [LARGE SCALE GENOMIC DNA]</scope>
    <source>
        <strain evidence="11">ATCC BAA-301 / DSM 14385 / NBRC 107922 / TMO</strain>
    </source>
</reference>
<dbReference type="InterPro" id="IPR010930">
    <property type="entry name" value="Flg_bb/hook_C_dom"/>
</dbReference>
<keyword evidence="5" id="KW-0964">Secreted</keyword>
<dbReference type="NCBIfam" id="TIGR02492">
    <property type="entry name" value="flgK_ends"/>
    <property type="match status" value="1"/>
</dbReference>
<dbReference type="GO" id="GO:0005198">
    <property type="term" value="F:structural molecule activity"/>
    <property type="evidence" value="ECO:0007669"/>
    <property type="project" value="InterPro"/>
</dbReference>
<comment type="similarity">
    <text evidence="3">Belongs to the flagella basal body rod proteins family.</text>
</comment>
<keyword evidence="11" id="KW-1185">Reference proteome</keyword>
<evidence type="ECO:0000259" key="8">
    <source>
        <dbReference type="Pfam" id="PF06429"/>
    </source>
</evidence>
<name>A8F504_PSELT</name>
<comment type="subcellular location">
    <subcellularLocation>
        <location evidence="1">Bacterial flagellum</location>
    </subcellularLocation>
    <subcellularLocation>
        <location evidence="2">Secreted</location>
    </subcellularLocation>
</comment>